<dbReference type="OrthoDB" id="26278at2759"/>
<feature type="domain" description="UDENN" evidence="3">
    <location>
        <begin position="158"/>
        <end position="582"/>
    </location>
</feature>
<organism evidence="4 5">
    <name type="scientific">Phellinidium pouzarii</name>
    <dbReference type="NCBI Taxonomy" id="167371"/>
    <lineage>
        <taxon>Eukaryota</taxon>
        <taxon>Fungi</taxon>
        <taxon>Dikarya</taxon>
        <taxon>Basidiomycota</taxon>
        <taxon>Agaricomycotina</taxon>
        <taxon>Agaricomycetes</taxon>
        <taxon>Hymenochaetales</taxon>
        <taxon>Hymenochaetaceae</taxon>
        <taxon>Phellinidium</taxon>
    </lineage>
</organism>
<feature type="region of interest" description="Disordered" evidence="2">
    <location>
        <begin position="736"/>
        <end position="789"/>
    </location>
</feature>
<feature type="compositionally biased region" description="Low complexity" evidence="2">
    <location>
        <begin position="741"/>
        <end position="766"/>
    </location>
</feature>
<feature type="region of interest" description="Disordered" evidence="2">
    <location>
        <begin position="643"/>
        <end position="718"/>
    </location>
</feature>
<feature type="compositionally biased region" description="Polar residues" evidence="2">
    <location>
        <begin position="777"/>
        <end position="789"/>
    </location>
</feature>
<dbReference type="AlphaFoldDB" id="A0A4S4L8L2"/>
<dbReference type="InterPro" id="IPR051731">
    <property type="entry name" value="DENND11/AVL9_GEFs"/>
</dbReference>
<comment type="similarity">
    <text evidence="1">Belongs to the AVL9 family.</text>
</comment>
<name>A0A4S4L8L2_9AGAM</name>
<dbReference type="PANTHER" id="PTHR31017:SF1">
    <property type="entry name" value="LATE SECRETORY PATHWAY PROTEIN AVL9 HOMOLOG"/>
    <property type="match status" value="1"/>
</dbReference>
<sequence>MSDLRLTPSPSPIRSTFLQEDSDNDESDQLSQRSISLSSPTNSTLVQESQSGPLHVFDQNGEAYDSSKGDVLETGSGDKMQDIDLIRNAIVSPSTSGSTDDDTRRTSGTSAATSMRYPPSHIAHENDASSMMSYSSTSSRKARPESRFMEPPDEPLVPGIALVDFNHLIGPRIEFSDGSLFDDEQLVSILPFLALPDGAHLSSEDYSYFHLVPASPHPTTFFGISCNRQIRATELLVKDEDVTRSIVQKAVVVIASKPVFGPIRDRLGVVTRALFGQRDFRETSILVDFKTSLESSLRSQLTESALYMGTNLRELVHKFRSRTLLLLKTLMLQKRIMFYGHPVERLCTYQYSLISLIPGLLQNLDDCGSPPLASRAHSVSRATSLRTSDRKSLMAYLGLPLDIFGKDAFFQPYLPLQQVDIIKETQSYLCGCTNSIVTQQKDIDLLVNVETNTFEFRDPKLERLVALTPADRKWMDDIVKDVNESWDDTDPSQSINMHFKGSDDYIRTKAIKEYVTAALASVKYEEFWAKSERSDVHVTADGGDMNAVQDFNTLWVAEFKRTNAFEVWTRVTDPMLFDIIEARHPCSGKPNVVEDIGLRLQEGLQELHLQKQLAPTRDAITRTIASSSTSFFKAVEGVRGRWAQRSANSPSAADKMPTASSTPVDITRSEIDLTNNGDDGSLKSSRFSMLSSSSQAGLKPLSLSTSSPPPPAGAKTTINAWGTSIGSFISQRTARLSVPRPANATASGSSGSTYSTQPSPTGSPPAEDLSGRAEGARNQSRTGTNILPTSVPTLISSWSLGRAVSPMPASPASTPAPLQEPKLELEKEPDFPIHLRDLGEFGPPSSSDSSVNVQQGMAL</sequence>
<dbReference type="GO" id="GO:0005737">
    <property type="term" value="C:cytoplasm"/>
    <property type="evidence" value="ECO:0007669"/>
    <property type="project" value="TreeGrafter"/>
</dbReference>
<dbReference type="Proteomes" id="UP000308199">
    <property type="component" value="Unassembled WGS sequence"/>
</dbReference>
<evidence type="ECO:0000259" key="3">
    <source>
        <dbReference type="PROSITE" id="PS50211"/>
    </source>
</evidence>
<dbReference type="PANTHER" id="PTHR31017">
    <property type="entry name" value="LATE SECRETORY PATHWAY PROTEIN AVL9-RELATED"/>
    <property type="match status" value="1"/>
</dbReference>
<evidence type="ECO:0000313" key="5">
    <source>
        <dbReference type="Proteomes" id="UP000308199"/>
    </source>
</evidence>
<dbReference type="EMBL" id="SGPK01000127">
    <property type="protein sequence ID" value="THH07775.1"/>
    <property type="molecule type" value="Genomic_DNA"/>
</dbReference>
<evidence type="ECO:0000313" key="4">
    <source>
        <dbReference type="EMBL" id="THH07775.1"/>
    </source>
</evidence>
<proteinExistence type="inferred from homology"/>
<dbReference type="InterPro" id="IPR043153">
    <property type="entry name" value="DENN_C"/>
</dbReference>
<dbReference type="Gene3D" id="3.40.50.11500">
    <property type="match status" value="1"/>
</dbReference>
<gene>
    <name evidence="4" type="ORF">EW145_g3151</name>
</gene>
<feature type="compositionally biased region" description="Low complexity" evidence="2">
    <location>
        <begin position="682"/>
        <end position="706"/>
    </location>
</feature>
<dbReference type="PROSITE" id="PS50211">
    <property type="entry name" value="DENN"/>
    <property type="match status" value="1"/>
</dbReference>
<keyword evidence="5" id="KW-1185">Reference proteome</keyword>
<feature type="region of interest" description="Disordered" evidence="2">
    <location>
        <begin position="1"/>
        <end position="153"/>
    </location>
</feature>
<reference evidence="4 5" key="1">
    <citation type="submission" date="2019-02" db="EMBL/GenBank/DDBJ databases">
        <title>Genome sequencing of the rare red list fungi Phellinidium pouzarii.</title>
        <authorList>
            <person name="Buettner E."/>
            <person name="Kellner H."/>
        </authorList>
    </citation>
    <scope>NUCLEOTIDE SEQUENCE [LARGE SCALE GENOMIC DNA]</scope>
    <source>
        <strain evidence="4 5">DSM 108285</strain>
    </source>
</reference>
<feature type="region of interest" description="Disordered" evidence="2">
    <location>
        <begin position="834"/>
        <end position="859"/>
    </location>
</feature>
<evidence type="ECO:0000256" key="2">
    <source>
        <dbReference type="SAM" id="MobiDB-lite"/>
    </source>
</evidence>
<dbReference type="InterPro" id="IPR018307">
    <property type="entry name" value="ABL9/DENND6_dom"/>
</dbReference>
<protein>
    <recommendedName>
        <fullName evidence="3">UDENN domain-containing protein</fullName>
    </recommendedName>
</protein>
<dbReference type="Pfam" id="PF09794">
    <property type="entry name" value="Avl9"/>
    <property type="match status" value="1"/>
</dbReference>
<feature type="compositionally biased region" description="Polar residues" evidence="2">
    <location>
        <begin position="844"/>
        <end position="859"/>
    </location>
</feature>
<dbReference type="InterPro" id="IPR037516">
    <property type="entry name" value="Tripartite_DENN"/>
</dbReference>
<comment type="caution">
    <text evidence="4">The sequence shown here is derived from an EMBL/GenBank/DDBJ whole genome shotgun (WGS) entry which is preliminary data.</text>
</comment>
<feature type="compositionally biased region" description="Low complexity" evidence="2">
    <location>
        <begin position="129"/>
        <end position="139"/>
    </location>
</feature>
<feature type="compositionally biased region" description="Polar residues" evidence="2">
    <location>
        <begin position="29"/>
        <end position="52"/>
    </location>
</feature>
<accession>A0A4S4L8L2</accession>
<evidence type="ECO:0000256" key="1">
    <source>
        <dbReference type="ARBA" id="ARBA00038178"/>
    </source>
</evidence>